<organism evidence="2 3">
    <name type="scientific">Stephania yunnanensis</name>
    <dbReference type="NCBI Taxonomy" id="152371"/>
    <lineage>
        <taxon>Eukaryota</taxon>
        <taxon>Viridiplantae</taxon>
        <taxon>Streptophyta</taxon>
        <taxon>Embryophyta</taxon>
        <taxon>Tracheophyta</taxon>
        <taxon>Spermatophyta</taxon>
        <taxon>Magnoliopsida</taxon>
        <taxon>Ranunculales</taxon>
        <taxon>Menispermaceae</taxon>
        <taxon>Menispermoideae</taxon>
        <taxon>Cissampelideae</taxon>
        <taxon>Stephania</taxon>
    </lineage>
</organism>
<name>A0AAP0Q0W6_9MAGN</name>
<feature type="compositionally biased region" description="Polar residues" evidence="1">
    <location>
        <begin position="123"/>
        <end position="135"/>
    </location>
</feature>
<evidence type="ECO:0000313" key="2">
    <source>
        <dbReference type="EMBL" id="KAK9163627.1"/>
    </source>
</evidence>
<evidence type="ECO:0000313" key="3">
    <source>
        <dbReference type="Proteomes" id="UP001420932"/>
    </source>
</evidence>
<dbReference type="EMBL" id="JBBNAF010000002">
    <property type="protein sequence ID" value="KAK9163627.1"/>
    <property type="molecule type" value="Genomic_DNA"/>
</dbReference>
<evidence type="ECO:0000256" key="1">
    <source>
        <dbReference type="SAM" id="MobiDB-lite"/>
    </source>
</evidence>
<feature type="compositionally biased region" description="Basic and acidic residues" evidence="1">
    <location>
        <begin position="149"/>
        <end position="165"/>
    </location>
</feature>
<gene>
    <name evidence="2" type="ORF">Syun_004529</name>
</gene>
<comment type="caution">
    <text evidence="2">The sequence shown here is derived from an EMBL/GenBank/DDBJ whole genome shotgun (WGS) entry which is preliminary data.</text>
</comment>
<dbReference type="AlphaFoldDB" id="A0AAP0Q0W6"/>
<proteinExistence type="predicted"/>
<protein>
    <submittedName>
        <fullName evidence="2">Uncharacterized protein</fullName>
    </submittedName>
</protein>
<feature type="region of interest" description="Disordered" evidence="1">
    <location>
        <begin position="109"/>
        <end position="212"/>
    </location>
</feature>
<accession>A0AAP0Q0W6</accession>
<reference evidence="2 3" key="1">
    <citation type="submission" date="2024-01" db="EMBL/GenBank/DDBJ databases">
        <title>Genome assemblies of Stephania.</title>
        <authorList>
            <person name="Yang L."/>
        </authorList>
    </citation>
    <scope>NUCLEOTIDE SEQUENCE [LARGE SCALE GENOMIC DNA]</scope>
    <source>
        <strain evidence="2">YNDBR</strain>
        <tissue evidence="2">Leaf</tissue>
    </source>
</reference>
<dbReference type="Proteomes" id="UP001420932">
    <property type="component" value="Unassembled WGS sequence"/>
</dbReference>
<sequence>MEILALHSDSTVGISSVQHPLQILHCFELWVGAGAPTVESFAYISLCDAILDHLDRYKLFNWRARTHFRHVALEDLCEDELSGCELCTILAAAYSVVPLMMCENNIPKAPRNTTPKRGRPGWQATTQVATGSEGWTTRGGVRSTKRRRGLEVEGEREDAGRSREKVNRRKGDRQVNRRKGDKRFVRQARRRRHRHHRKQIPPPASPSRRRRVSSLRGDLWRSVYLADVLEYLAAEVNFTCGGFSTMAITEKMESFGIGEVFVAAAYKKGMEWKASKMLLPYKQLCSEKKVKKADRLRQVIEKEMLKVEFFGRLLGSRISARRELERTMRRSLSIVKEVVEMFFVEA</sequence>
<feature type="compositionally biased region" description="Basic residues" evidence="1">
    <location>
        <begin position="166"/>
        <end position="199"/>
    </location>
</feature>
<keyword evidence="3" id="KW-1185">Reference proteome</keyword>